<evidence type="ECO:0000313" key="8">
    <source>
        <dbReference type="Proteomes" id="UP001491310"/>
    </source>
</evidence>
<organism evidence="7 8">
    <name type="scientific">Coccomyxa subellipsoidea</name>
    <dbReference type="NCBI Taxonomy" id="248742"/>
    <lineage>
        <taxon>Eukaryota</taxon>
        <taxon>Viridiplantae</taxon>
        <taxon>Chlorophyta</taxon>
        <taxon>core chlorophytes</taxon>
        <taxon>Trebouxiophyceae</taxon>
        <taxon>Trebouxiophyceae incertae sedis</taxon>
        <taxon>Coccomyxaceae</taxon>
        <taxon>Coccomyxa</taxon>
    </lineage>
</organism>
<keyword evidence="2 4" id="KW-0863">Zinc-finger</keyword>
<gene>
    <name evidence="7" type="ORF">WJX75_000171</name>
</gene>
<evidence type="ECO:0000313" key="7">
    <source>
        <dbReference type="EMBL" id="KAK9915518.1"/>
    </source>
</evidence>
<evidence type="ECO:0000259" key="6">
    <source>
        <dbReference type="PROSITE" id="PS50089"/>
    </source>
</evidence>
<feature type="compositionally biased region" description="Basic and acidic residues" evidence="5">
    <location>
        <begin position="136"/>
        <end position="146"/>
    </location>
</feature>
<feature type="region of interest" description="Disordered" evidence="5">
    <location>
        <begin position="136"/>
        <end position="227"/>
    </location>
</feature>
<dbReference type="Proteomes" id="UP001491310">
    <property type="component" value="Unassembled WGS sequence"/>
</dbReference>
<evidence type="ECO:0000256" key="3">
    <source>
        <dbReference type="ARBA" id="ARBA00022833"/>
    </source>
</evidence>
<comment type="caution">
    <text evidence="7">The sequence shown here is derived from an EMBL/GenBank/DDBJ whole genome shotgun (WGS) entry which is preliminary data.</text>
</comment>
<feature type="compositionally biased region" description="Low complexity" evidence="5">
    <location>
        <begin position="184"/>
        <end position="199"/>
    </location>
</feature>
<dbReference type="InterPro" id="IPR013083">
    <property type="entry name" value="Znf_RING/FYVE/PHD"/>
</dbReference>
<dbReference type="SMART" id="SM00184">
    <property type="entry name" value="RING"/>
    <property type="match status" value="1"/>
</dbReference>
<dbReference type="InterPro" id="IPR001841">
    <property type="entry name" value="Znf_RING"/>
</dbReference>
<dbReference type="Pfam" id="PF13920">
    <property type="entry name" value="zf-C3HC4_3"/>
    <property type="match status" value="1"/>
</dbReference>
<protein>
    <recommendedName>
        <fullName evidence="6">RING-type domain-containing protein</fullName>
    </recommendedName>
</protein>
<dbReference type="SUPFAM" id="SSF57850">
    <property type="entry name" value="RING/U-box"/>
    <property type="match status" value="1"/>
</dbReference>
<evidence type="ECO:0000256" key="1">
    <source>
        <dbReference type="ARBA" id="ARBA00022723"/>
    </source>
</evidence>
<dbReference type="PROSITE" id="PS00518">
    <property type="entry name" value="ZF_RING_1"/>
    <property type="match status" value="1"/>
</dbReference>
<feature type="domain" description="RING-type" evidence="6">
    <location>
        <begin position="233"/>
        <end position="274"/>
    </location>
</feature>
<proteinExistence type="predicted"/>
<evidence type="ECO:0000256" key="5">
    <source>
        <dbReference type="SAM" id="MobiDB-lite"/>
    </source>
</evidence>
<keyword evidence="1" id="KW-0479">Metal-binding</keyword>
<dbReference type="EMBL" id="JALJOT010000004">
    <property type="protein sequence ID" value="KAK9915518.1"/>
    <property type="molecule type" value="Genomic_DNA"/>
</dbReference>
<evidence type="ECO:0000256" key="4">
    <source>
        <dbReference type="PROSITE-ProRule" id="PRU00175"/>
    </source>
</evidence>
<sequence length="287" mass="31599">MGQQFSTPARWLEALKLTLLTVSVGALQWVRWQLALAERENNAQYRRHRSRRFDDQFAERSRREKGGLLAGVPPELRQAALNLIDYQLTPVLVDQWRVTLVELLFASQNAPPLPETDPQLRRALLDSLKTFEEQEARRPAFVHEPRVSVPEPAATGLSGHAAQTRAQQAASNAHEAGPSAPSVLPAAQQPRPSAPPLSSRQEHAEPSAPPLPDSYTQVQTEHGKHMEPPDTECHICMDADSEVQVDSCKHKMCIACAKAVCSLSSRAPQCPFCRAAITRIVPIAPAA</sequence>
<name>A0ABR2YUP2_9CHLO</name>
<keyword evidence="8" id="KW-1185">Reference proteome</keyword>
<evidence type="ECO:0000256" key="2">
    <source>
        <dbReference type="ARBA" id="ARBA00022771"/>
    </source>
</evidence>
<dbReference type="PROSITE" id="PS50089">
    <property type="entry name" value="ZF_RING_2"/>
    <property type="match status" value="1"/>
</dbReference>
<dbReference type="Gene3D" id="3.30.40.10">
    <property type="entry name" value="Zinc/RING finger domain, C3HC4 (zinc finger)"/>
    <property type="match status" value="1"/>
</dbReference>
<reference evidence="7 8" key="1">
    <citation type="journal article" date="2024" name="Nat. Commun.">
        <title>Phylogenomics reveals the evolutionary origins of lichenization in chlorophyte algae.</title>
        <authorList>
            <person name="Puginier C."/>
            <person name="Libourel C."/>
            <person name="Otte J."/>
            <person name="Skaloud P."/>
            <person name="Haon M."/>
            <person name="Grisel S."/>
            <person name="Petersen M."/>
            <person name="Berrin J.G."/>
            <person name="Delaux P.M."/>
            <person name="Dal Grande F."/>
            <person name="Keller J."/>
        </authorList>
    </citation>
    <scope>NUCLEOTIDE SEQUENCE [LARGE SCALE GENOMIC DNA]</scope>
    <source>
        <strain evidence="7 8">SAG 216-7</strain>
    </source>
</reference>
<accession>A0ABR2YUP2</accession>
<keyword evidence="3" id="KW-0862">Zinc</keyword>
<dbReference type="InterPro" id="IPR017907">
    <property type="entry name" value="Znf_RING_CS"/>
</dbReference>